<organism evidence="1">
    <name type="scientific">Grammatophora oceanica</name>
    <dbReference type="NCBI Taxonomy" id="210454"/>
    <lineage>
        <taxon>Eukaryota</taxon>
        <taxon>Sar</taxon>
        <taxon>Stramenopiles</taxon>
        <taxon>Ochrophyta</taxon>
        <taxon>Bacillariophyta</taxon>
        <taxon>Fragilariophyceae</taxon>
        <taxon>Fragilariophycidae</taxon>
        <taxon>Rhabdonematales</taxon>
        <taxon>Grammatophoraceae</taxon>
        <taxon>Grammatophora</taxon>
    </lineage>
</organism>
<accession>A0A7S1Y410</accession>
<dbReference type="EMBL" id="HBGK01008365">
    <property type="protein sequence ID" value="CAD9275432.1"/>
    <property type="molecule type" value="Transcribed_RNA"/>
</dbReference>
<protein>
    <submittedName>
        <fullName evidence="1">Uncharacterized protein</fullName>
    </submittedName>
</protein>
<name>A0A7S1Y410_9STRA</name>
<evidence type="ECO:0000313" key="1">
    <source>
        <dbReference type="EMBL" id="CAD9275432.1"/>
    </source>
</evidence>
<gene>
    <name evidence="1" type="ORF">GOCE00092_LOCUS4340</name>
</gene>
<proteinExistence type="predicted"/>
<reference evidence="1" key="1">
    <citation type="submission" date="2021-01" db="EMBL/GenBank/DDBJ databases">
        <authorList>
            <person name="Corre E."/>
            <person name="Pelletier E."/>
            <person name="Niang G."/>
            <person name="Scheremetjew M."/>
            <person name="Finn R."/>
            <person name="Kale V."/>
            <person name="Holt S."/>
            <person name="Cochrane G."/>
            <person name="Meng A."/>
            <person name="Brown T."/>
            <person name="Cohen L."/>
        </authorList>
    </citation>
    <scope>NUCLEOTIDE SEQUENCE</scope>
    <source>
        <strain evidence="1">CCMP 410</strain>
    </source>
</reference>
<dbReference type="AlphaFoldDB" id="A0A7S1Y410"/>
<sequence>MFFCNPFRLQALDDGDENAYFNNCSFEPPMMEPSIVEEIPMQPISHLHGDHHDKIKDELSLAYTYDGDEEDALVDYHRKRISDDLNRIPHVNFYRSMSGISACTDEDGDNDDADKDEEKIVPYNKKDNDDDNDLDFWMIGCGTCDVPQDELSSLSSDSDIVSEKEDTQMQSAMSNKMIIANLKESLELANSLSHSWVYDQIFVTNVR</sequence>